<dbReference type="EMBL" id="NOXV01000248">
    <property type="protein sequence ID" value="OYQ37845.1"/>
    <property type="molecule type" value="Genomic_DNA"/>
</dbReference>
<dbReference type="AlphaFoldDB" id="A0A255ZAF0"/>
<keyword evidence="2" id="KW-1185">Reference proteome</keyword>
<dbReference type="InterPro" id="IPR017034">
    <property type="entry name" value="Abi_system_AbiD/AbiF"/>
</dbReference>
<comment type="caution">
    <text evidence="1">The sequence shown here is derived from an EMBL/GenBank/DDBJ whole genome shotgun (WGS) entry which is preliminary data.</text>
</comment>
<dbReference type="OrthoDB" id="5363652at2"/>
<gene>
    <name evidence="1" type="ORF">CHU92_07320</name>
</gene>
<reference evidence="1 2" key="1">
    <citation type="submission" date="2017-07" db="EMBL/GenBank/DDBJ databases">
        <title>Flavobacterium cyanobacteriorum sp. nov., isolated from cyanobacterial aggregates in a eutrophic lake.</title>
        <authorList>
            <person name="Cai H."/>
        </authorList>
    </citation>
    <scope>NUCLEOTIDE SEQUENCE [LARGE SCALE GENOMIC DNA]</scope>
    <source>
        <strain evidence="1 2">TH021</strain>
    </source>
</reference>
<evidence type="ECO:0000313" key="1">
    <source>
        <dbReference type="EMBL" id="OYQ37845.1"/>
    </source>
</evidence>
<evidence type="ECO:0008006" key="3">
    <source>
        <dbReference type="Google" id="ProtNLM"/>
    </source>
</evidence>
<dbReference type="Pfam" id="PF07751">
    <property type="entry name" value="Abi_2"/>
    <property type="match status" value="1"/>
</dbReference>
<evidence type="ECO:0000313" key="2">
    <source>
        <dbReference type="Proteomes" id="UP000216605"/>
    </source>
</evidence>
<dbReference type="PIRSF" id="PIRSF034934">
    <property type="entry name" value="AbiF_AbiD"/>
    <property type="match status" value="1"/>
</dbReference>
<name>A0A255ZAF0_9FLAO</name>
<dbReference type="Proteomes" id="UP000216605">
    <property type="component" value="Unassembled WGS sequence"/>
</dbReference>
<sequence length="301" mass="35691">MLQAMQYKKAPITITEQIEQLQARGLEIANPEKAAHYLSNISYYRLRAYTYPFQDNDKENQPFNRKISFDDIIHLYVFDRQLRLLVFNAIEKIEIAFRTKVIYHFSLDKGAFWYVNPSLFNNPVQFANDIAKLQEEINRSKETFIKHYHKTYTDPKVPPCWMALEVSSIGLLSKIFSNLKENKCKDAIAKHFGLKDVGVLENWLRCISLLRNLCAHHCRIWNRRMTKLAIPKKPIYDFIENKHIIEYKLYAYLCTLQYLLNIISPEHSFKKNLIALMGNCPLAQEKEMGFPKNWNQEQFWK</sequence>
<proteinExistence type="predicted"/>
<accession>A0A255ZAF0</accession>
<dbReference type="InterPro" id="IPR011664">
    <property type="entry name" value="Abi_system_AbiD/AbiF-like"/>
</dbReference>
<organism evidence="1 2">
    <name type="scientific">Flavobacterium cyanobacteriorum</name>
    <dbReference type="NCBI Taxonomy" id="2022802"/>
    <lineage>
        <taxon>Bacteria</taxon>
        <taxon>Pseudomonadati</taxon>
        <taxon>Bacteroidota</taxon>
        <taxon>Flavobacteriia</taxon>
        <taxon>Flavobacteriales</taxon>
        <taxon>Flavobacteriaceae</taxon>
        <taxon>Flavobacterium</taxon>
    </lineage>
</organism>
<protein>
    <recommendedName>
        <fullName evidence="3">CAAX protease</fullName>
    </recommendedName>
</protein>